<dbReference type="PANTHER" id="PTHR30074:SF6">
    <property type="entry name" value="FORMATE DEHYDROGENASE GAMMA SUBUNIT"/>
    <property type="match status" value="1"/>
</dbReference>
<dbReference type="STRING" id="1156395.DBT_2126"/>
<proteinExistence type="predicted"/>
<dbReference type="InterPro" id="IPR016174">
    <property type="entry name" value="Di-haem_cyt_TM"/>
</dbReference>
<gene>
    <name evidence="8" type="ORF">DBT_2126</name>
</gene>
<name>A0A1B9F386_9BACT</name>
<comment type="caution">
    <text evidence="8">The sequence shown here is derived from an EMBL/GenBank/DDBJ whole genome shotgun (WGS) entry which is preliminary data.</text>
</comment>
<keyword evidence="5 6" id="KW-0472">Membrane</keyword>
<evidence type="ECO:0000256" key="4">
    <source>
        <dbReference type="ARBA" id="ARBA00022989"/>
    </source>
</evidence>
<dbReference type="GO" id="GO:0009326">
    <property type="term" value="C:formate dehydrogenase complex"/>
    <property type="evidence" value="ECO:0007669"/>
    <property type="project" value="TreeGrafter"/>
</dbReference>
<reference evidence="8 9" key="1">
    <citation type="submission" date="2016-06" db="EMBL/GenBank/DDBJ databases">
        <title>Respiratory ammonification of nitrate coupled to the oxidation of elemental sulfur in deep-sea autotrophic thermophilic bacteria.</title>
        <authorList>
            <person name="Slobodkina G.B."/>
            <person name="Mardanov A.V."/>
            <person name="Ravin N.V."/>
            <person name="Frolova A.A."/>
            <person name="Viryasiv M.B."/>
            <person name="Chernyh N.A."/>
            <person name="Bonch-Osmolovskaya E.A."/>
            <person name="Slobodkin A.I."/>
        </authorList>
    </citation>
    <scope>NUCLEOTIDE SEQUENCE [LARGE SCALE GENOMIC DNA]</scope>
    <source>
        <strain evidence="8 9">S69</strain>
    </source>
</reference>
<feature type="transmembrane region" description="Helical" evidence="6">
    <location>
        <begin position="44"/>
        <end position="64"/>
    </location>
</feature>
<keyword evidence="3 6" id="KW-0812">Transmembrane</keyword>
<protein>
    <submittedName>
        <fullName evidence="8">Formate dehydrogenase O gamma subunit</fullName>
    </submittedName>
</protein>
<organism evidence="8 9">
    <name type="scientific">Dissulfuribacter thermophilus</name>
    <dbReference type="NCBI Taxonomy" id="1156395"/>
    <lineage>
        <taxon>Bacteria</taxon>
        <taxon>Pseudomonadati</taxon>
        <taxon>Thermodesulfobacteriota</taxon>
        <taxon>Dissulfuribacteria</taxon>
        <taxon>Dissulfuribacterales</taxon>
        <taxon>Dissulfuribacteraceae</taxon>
        <taxon>Dissulfuribacter</taxon>
    </lineage>
</organism>
<evidence type="ECO:0000256" key="1">
    <source>
        <dbReference type="ARBA" id="ARBA00004651"/>
    </source>
</evidence>
<dbReference type="Pfam" id="PF01292">
    <property type="entry name" value="Ni_hydr_CYTB"/>
    <property type="match status" value="1"/>
</dbReference>
<dbReference type="AlphaFoldDB" id="A0A1B9F386"/>
<dbReference type="InterPro" id="IPR051817">
    <property type="entry name" value="FDH_cytochrome_b556_subunit"/>
</dbReference>
<dbReference type="Proteomes" id="UP000093080">
    <property type="component" value="Unassembled WGS sequence"/>
</dbReference>
<dbReference type="Gene3D" id="1.20.950.20">
    <property type="entry name" value="Transmembrane di-heme cytochromes, Chain C"/>
    <property type="match status" value="1"/>
</dbReference>
<evidence type="ECO:0000259" key="7">
    <source>
        <dbReference type="Pfam" id="PF01292"/>
    </source>
</evidence>
<dbReference type="SUPFAM" id="SSF81342">
    <property type="entry name" value="Transmembrane di-heme cytochromes"/>
    <property type="match status" value="1"/>
</dbReference>
<evidence type="ECO:0000256" key="2">
    <source>
        <dbReference type="ARBA" id="ARBA00022475"/>
    </source>
</evidence>
<feature type="domain" description="Cytochrome b561 bacterial/Ni-hydrogenase" evidence="7">
    <location>
        <begin position="26"/>
        <end position="113"/>
    </location>
</feature>
<evidence type="ECO:0000256" key="6">
    <source>
        <dbReference type="SAM" id="Phobius"/>
    </source>
</evidence>
<keyword evidence="4 6" id="KW-1133">Transmembrane helix</keyword>
<comment type="subcellular location">
    <subcellularLocation>
        <location evidence="1">Cell membrane</location>
        <topology evidence="1">Multi-pass membrane protein</topology>
    </subcellularLocation>
</comment>
<evidence type="ECO:0000313" key="8">
    <source>
        <dbReference type="EMBL" id="OCC14397.1"/>
    </source>
</evidence>
<dbReference type="PANTHER" id="PTHR30074">
    <property type="entry name" value="FORMATE DEHYDROGENASE, NITRATE-INDUCIBLE, CYTOCHROME B556 FDN SUBUNIT"/>
    <property type="match status" value="1"/>
</dbReference>
<keyword evidence="9" id="KW-1185">Reference proteome</keyword>
<dbReference type="EMBL" id="MAGO01000012">
    <property type="protein sequence ID" value="OCC14397.1"/>
    <property type="molecule type" value="Genomic_DNA"/>
</dbReference>
<keyword evidence="2" id="KW-1003">Cell membrane</keyword>
<evidence type="ECO:0000313" key="9">
    <source>
        <dbReference type="Proteomes" id="UP000093080"/>
    </source>
</evidence>
<evidence type="ECO:0000256" key="3">
    <source>
        <dbReference type="ARBA" id="ARBA00022692"/>
    </source>
</evidence>
<dbReference type="GO" id="GO:0022904">
    <property type="term" value="P:respiratory electron transport chain"/>
    <property type="evidence" value="ECO:0007669"/>
    <property type="project" value="InterPro"/>
</dbReference>
<accession>A0A1B9F386</accession>
<feature type="transmembrane region" description="Helical" evidence="6">
    <location>
        <begin position="79"/>
        <end position="100"/>
    </location>
</feature>
<evidence type="ECO:0000256" key="5">
    <source>
        <dbReference type="ARBA" id="ARBA00023136"/>
    </source>
</evidence>
<dbReference type="InterPro" id="IPR011577">
    <property type="entry name" value="Cyt_b561_bac/Ni-Hgenase"/>
</dbReference>
<dbReference type="GO" id="GO:0005886">
    <property type="term" value="C:plasma membrane"/>
    <property type="evidence" value="ECO:0007669"/>
    <property type="project" value="UniProtKB-SubCell"/>
</dbReference>
<dbReference type="GO" id="GO:0009055">
    <property type="term" value="F:electron transfer activity"/>
    <property type="evidence" value="ECO:0007669"/>
    <property type="project" value="InterPro"/>
</dbReference>
<dbReference type="GO" id="GO:0015944">
    <property type="term" value="P:formate oxidation"/>
    <property type="evidence" value="ECO:0007669"/>
    <property type="project" value="TreeGrafter"/>
</dbReference>
<dbReference type="GO" id="GO:0036397">
    <property type="term" value="F:formate dehydrogenase (quinone) activity"/>
    <property type="evidence" value="ECO:0007669"/>
    <property type="project" value="TreeGrafter"/>
</dbReference>
<dbReference type="GO" id="GO:0009061">
    <property type="term" value="P:anaerobic respiration"/>
    <property type="evidence" value="ECO:0007669"/>
    <property type="project" value="TreeGrafter"/>
</dbReference>
<sequence>MQLKNISNWQIWPESGAEGFKGLKTSYIDFRHAVQGKYNAGQKIAAFIFIVTISFLAISGYILWFRGDFSPETWDKARFIHVLSFVILIPTLLGHMYFGLHPINRPGLKAMFGNGELDEHVIKSHHPLWYRKLKGIQ</sequence>